<feature type="non-terminal residue" evidence="1">
    <location>
        <position position="209"/>
    </location>
</feature>
<comment type="caution">
    <text evidence="1">The sequence shown here is derived from an EMBL/GenBank/DDBJ whole genome shotgun (WGS) entry which is preliminary data.</text>
</comment>
<proteinExistence type="predicted"/>
<dbReference type="Gene3D" id="3.90.640.70">
    <property type="match status" value="1"/>
</dbReference>
<reference evidence="1 2" key="1">
    <citation type="journal article" date="2020" name="bioRxiv">
        <title>Metabolic contributions of an alphaproteobacterial endosymbiont in the apicomplexan Cardiosporidium cionae.</title>
        <authorList>
            <person name="Hunter E.S."/>
            <person name="Paight C.J."/>
            <person name="Lane C.E."/>
        </authorList>
    </citation>
    <scope>NUCLEOTIDE SEQUENCE [LARGE SCALE GENOMIC DNA]</scope>
    <source>
        <strain evidence="1">ESH_2018</strain>
    </source>
</reference>
<name>A0ABQ7JC31_9APIC</name>
<sequence>KKDYTLLKEDPAPRRDGELYPHRQQIKTNFLEEKARYSLRGIPANLQVTFWEASSFQKVLDSECSTHGATGSRNGHFRFAGRSSGCFLSSDLNFTHIGMYCVDNCGRLVICGGFPGFSRSYRTINLPLKIQEHAPTLCENSRLQHQLNLRCGEGKLLRLVADTWKCVLSSGVTFDASKRSICLNDCGEKVECLGNPIDTSTATPLDIEA</sequence>
<keyword evidence="2" id="KW-1185">Reference proteome</keyword>
<accession>A0ABQ7JC31</accession>
<evidence type="ECO:0000313" key="1">
    <source>
        <dbReference type="EMBL" id="KAF8821571.1"/>
    </source>
</evidence>
<protein>
    <submittedName>
        <fullName evidence="1">Microneme protein MIC1</fullName>
    </submittedName>
</protein>
<dbReference type="Proteomes" id="UP000823046">
    <property type="component" value="Unassembled WGS sequence"/>
</dbReference>
<organism evidence="1 2">
    <name type="scientific">Cardiosporidium cionae</name>
    <dbReference type="NCBI Taxonomy" id="476202"/>
    <lineage>
        <taxon>Eukaryota</taxon>
        <taxon>Sar</taxon>
        <taxon>Alveolata</taxon>
        <taxon>Apicomplexa</taxon>
        <taxon>Aconoidasida</taxon>
        <taxon>Nephromycida</taxon>
        <taxon>Cardiosporidium</taxon>
    </lineage>
</organism>
<gene>
    <name evidence="1" type="primary">MIC1</name>
    <name evidence="1" type="ORF">IE077_001854</name>
</gene>
<feature type="non-terminal residue" evidence="1">
    <location>
        <position position="1"/>
    </location>
</feature>
<dbReference type="EMBL" id="JADAQX010000162">
    <property type="protein sequence ID" value="KAF8821571.1"/>
    <property type="molecule type" value="Genomic_DNA"/>
</dbReference>
<evidence type="ECO:0000313" key="2">
    <source>
        <dbReference type="Proteomes" id="UP000823046"/>
    </source>
</evidence>